<dbReference type="GO" id="GO:0004671">
    <property type="term" value="F:protein C-terminal S-isoprenylcysteine carboxyl O-methyltransferase activity"/>
    <property type="evidence" value="ECO:0007669"/>
    <property type="project" value="UniProtKB-EC"/>
</dbReference>
<evidence type="ECO:0000313" key="13">
    <source>
        <dbReference type="Proteomes" id="UP000218209"/>
    </source>
</evidence>
<dbReference type="PANTHER" id="PTHR12714">
    <property type="entry name" value="PROTEIN-S ISOPRENYLCYSTEINE O-METHYLTRANSFERASE"/>
    <property type="match status" value="1"/>
</dbReference>
<evidence type="ECO:0000256" key="5">
    <source>
        <dbReference type="ARBA" id="ARBA00022679"/>
    </source>
</evidence>
<dbReference type="PROSITE" id="PS51564">
    <property type="entry name" value="SAM_ICMT"/>
    <property type="match status" value="1"/>
</dbReference>
<evidence type="ECO:0000256" key="10">
    <source>
        <dbReference type="RuleBase" id="RU362022"/>
    </source>
</evidence>
<feature type="transmembrane region" description="Helical" evidence="10">
    <location>
        <begin position="138"/>
        <end position="157"/>
    </location>
</feature>
<evidence type="ECO:0000256" key="1">
    <source>
        <dbReference type="ARBA" id="ARBA00004141"/>
    </source>
</evidence>
<dbReference type="EMBL" id="KV920540">
    <property type="protein sequence ID" value="OSX68446.1"/>
    <property type="molecule type" value="Genomic_DNA"/>
</dbReference>
<feature type="signal peptide" evidence="11">
    <location>
        <begin position="1"/>
        <end position="21"/>
    </location>
</feature>
<dbReference type="Gene3D" id="1.20.120.1630">
    <property type="match status" value="1"/>
</dbReference>
<evidence type="ECO:0000313" key="12">
    <source>
        <dbReference type="EMBL" id="OSX68446.1"/>
    </source>
</evidence>
<organism evidence="12 13">
    <name type="scientific">Porphyra umbilicalis</name>
    <name type="common">Purple laver</name>
    <name type="synonym">Red alga</name>
    <dbReference type="NCBI Taxonomy" id="2786"/>
    <lineage>
        <taxon>Eukaryota</taxon>
        <taxon>Rhodophyta</taxon>
        <taxon>Bangiophyceae</taxon>
        <taxon>Bangiales</taxon>
        <taxon>Bangiaceae</taxon>
        <taxon>Porphyra</taxon>
    </lineage>
</organism>
<comment type="caution">
    <text evidence="10">Lacks conserved residue(s) required for the propagation of feature annotation.</text>
</comment>
<proteinExistence type="inferred from homology"/>
<keyword evidence="9 10" id="KW-0472">Membrane</keyword>
<evidence type="ECO:0000256" key="6">
    <source>
        <dbReference type="ARBA" id="ARBA00022691"/>
    </source>
</evidence>
<dbReference type="EC" id="2.1.1.100" evidence="3 10"/>
<feature type="transmembrane region" description="Helical" evidence="10">
    <location>
        <begin position="111"/>
        <end position="132"/>
    </location>
</feature>
<comment type="subcellular location">
    <subcellularLocation>
        <location evidence="10">Endoplasmic reticulum membrane</location>
        <topology evidence="10">Multi-pass membrane protein</topology>
    </subcellularLocation>
    <subcellularLocation>
        <location evidence="1">Membrane</location>
        <topology evidence="1">Multi-pass membrane protein</topology>
    </subcellularLocation>
</comment>
<sequence>MVHGELLAFAALLLLYHGSELALVATYTPEHLSAASLLLSPSYLLAMALALAEHAAERALVPAYKAQVLAATFGPGLAVTAVGEALRIAAWATARGCFTHRIQHKRRPGHVLITHGVYAWVRHPGYLGWGVWAVGTQLVLGNVAAAVAFAGVSWVFFRRRIRTEEAALVAMFGDEYRAYRRRVPTRMCIP</sequence>
<dbReference type="InterPro" id="IPR007269">
    <property type="entry name" value="ICMT_MeTrfase"/>
</dbReference>
<dbReference type="GO" id="GO:0032259">
    <property type="term" value="P:methylation"/>
    <property type="evidence" value="ECO:0007669"/>
    <property type="project" value="UniProtKB-KW"/>
</dbReference>
<feature type="chain" id="PRO_5012349339" description="Protein-S-isoprenylcysteine O-methyltransferase" evidence="11">
    <location>
        <begin position="22"/>
        <end position="190"/>
    </location>
</feature>
<protein>
    <recommendedName>
        <fullName evidence="3 10">Protein-S-isoprenylcysteine O-methyltransferase</fullName>
        <ecNumber evidence="3 10">2.1.1.100</ecNumber>
    </recommendedName>
</protein>
<evidence type="ECO:0000256" key="9">
    <source>
        <dbReference type="ARBA" id="ARBA00023136"/>
    </source>
</evidence>
<keyword evidence="11" id="KW-0732">Signal</keyword>
<dbReference type="GO" id="GO:0005789">
    <property type="term" value="C:endoplasmic reticulum membrane"/>
    <property type="evidence" value="ECO:0007669"/>
    <property type="project" value="UniProtKB-SubCell"/>
</dbReference>
<keyword evidence="8 10" id="KW-1133">Transmembrane helix</keyword>
<keyword evidence="5" id="KW-0808">Transferase</keyword>
<comment type="catalytic activity">
    <reaction evidence="10">
        <text>[protein]-C-terminal S-[(2E,6E)-farnesyl]-L-cysteine + S-adenosyl-L-methionine = [protein]-C-terminal S-[(2E,6E)-farnesyl]-L-cysteine methyl ester + S-adenosyl-L-homocysteine</text>
        <dbReference type="Rhea" id="RHEA:21672"/>
        <dbReference type="Rhea" id="RHEA-COMP:12125"/>
        <dbReference type="Rhea" id="RHEA-COMP:12126"/>
        <dbReference type="ChEBI" id="CHEBI:57856"/>
        <dbReference type="ChEBI" id="CHEBI:59789"/>
        <dbReference type="ChEBI" id="CHEBI:90510"/>
        <dbReference type="ChEBI" id="CHEBI:90511"/>
        <dbReference type="EC" id="2.1.1.100"/>
    </reaction>
</comment>
<evidence type="ECO:0000256" key="3">
    <source>
        <dbReference type="ARBA" id="ARBA00012151"/>
    </source>
</evidence>
<keyword evidence="7 10" id="KW-0812">Transmembrane</keyword>
<evidence type="ECO:0000256" key="8">
    <source>
        <dbReference type="ARBA" id="ARBA00022989"/>
    </source>
</evidence>
<evidence type="ECO:0000256" key="7">
    <source>
        <dbReference type="ARBA" id="ARBA00022692"/>
    </source>
</evidence>
<evidence type="ECO:0000256" key="4">
    <source>
        <dbReference type="ARBA" id="ARBA00022603"/>
    </source>
</evidence>
<reference evidence="12 13" key="1">
    <citation type="submission" date="2017-03" db="EMBL/GenBank/DDBJ databases">
        <title>WGS assembly of Porphyra umbilicalis.</title>
        <authorList>
            <person name="Brawley S.H."/>
            <person name="Blouin N.A."/>
            <person name="Ficko-Blean E."/>
            <person name="Wheeler G.L."/>
            <person name="Lohr M."/>
            <person name="Goodson H.V."/>
            <person name="Jenkins J.W."/>
            <person name="Blaby-Haas C.E."/>
            <person name="Helliwell K.E."/>
            <person name="Chan C."/>
            <person name="Marriage T."/>
            <person name="Bhattacharya D."/>
            <person name="Klein A.S."/>
            <person name="Badis Y."/>
            <person name="Brodie J."/>
            <person name="Cao Y."/>
            <person name="Collen J."/>
            <person name="Dittami S.M."/>
            <person name="Gachon C.M."/>
            <person name="Green B.R."/>
            <person name="Karpowicz S."/>
            <person name="Kim J.W."/>
            <person name="Kudahl U."/>
            <person name="Lin S."/>
            <person name="Michel G."/>
            <person name="Mittag M."/>
            <person name="Olson B.J."/>
            <person name="Pangilinan J."/>
            <person name="Peng Y."/>
            <person name="Qiu H."/>
            <person name="Shu S."/>
            <person name="Singer J.T."/>
            <person name="Smith A.G."/>
            <person name="Sprecher B.N."/>
            <person name="Wagner V."/>
            <person name="Wang W."/>
            <person name="Wang Z.-Y."/>
            <person name="Yan J."/>
            <person name="Yarish C."/>
            <person name="Zoeuner-Riek S."/>
            <person name="Zhuang Y."/>
            <person name="Zou Y."/>
            <person name="Lindquist E.A."/>
            <person name="Grimwood J."/>
            <person name="Barry K."/>
            <person name="Rokhsar D.S."/>
            <person name="Schmutz J."/>
            <person name="Stiller J.W."/>
            <person name="Grossman A.R."/>
            <person name="Prochnik S.E."/>
        </authorList>
    </citation>
    <scope>NUCLEOTIDE SEQUENCE [LARGE SCALE GENOMIC DNA]</scope>
    <source>
        <strain evidence="12">4086291</strain>
    </source>
</reference>
<evidence type="ECO:0000256" key="2">
    <source>
        <dbReference type="ARBA" id="ARBA00009140"/>
    </source>
</evidence>
<dbReference type="AlphaFoldDB" id="A0A1X6NJ20"/>
<keyword evidence="13" id="KW-1185">Reference proteome</keyword>
<dbReference type="InterPro" id="IPR025770">
    <property type="entry name" value="PPMT_MeTrfase"/>
</dbReference>
<dbReference type="Pfam" id="PF04140">
    <property type="entry name" value="ICMT"/>
    <property type="match status" value="1"/>
</dbReference>
<dbReference type="OrthoDB" id="422086at2759"/>
<accession>A0A1X6NJ20</accession>
<gene>
    <name evidence="12" type="ORF">BU14_2786s0001</name>
</gene>
<comment type="similarity">
    <text evidence="2 10">Belongs to the class VI-like SAM-binding methyltransferase superfamily. Isoprenylcysteine carboxyl methyltransferase family.</text>
</comment>
<name>A0A1X6NJ20_PORUM</name>
<keyword evidence="4 10" id="KW-0489">Methyltransferase</keyword>
<keyword evidence="10" id="KW-0256">Endoplasmic reticulum</keyword>
<dbReference type="Proteomes" id="UP000218209">
    <property type="component" value="Unassembled WGS sequence"/>
</dbReference>
<keyword evidence="6 10" id="KW-0949">S-adenosyl-L-methionine</keyword>
<evidence type="ECO:0000256" key="11">
    <source>
        <dbReference type="SAM" id="SignalP"/>
    </source>
</evidence>
<dbReference type="PANTHER" id="PTHR12714:SF9">
    <property type="entry name" value="PROTEIN-S-ISOPRENYLCYSTEINE O-METHYLTRANSFERASE"/>
    <property type="match status" value="1"/>
</dbReference>